<dbReference type="HOGENOM" id="CLU_3093949_0_0_2"/>
<dbReference type="EMBL" id="CP003423">
    <property type="protein sequence ID" value="AFH42176.1"/>
    <property type="molecule type" value="Genomic_DNA"/>
</dbReference>
<dbReference type="Proteomes" id="UP000007391">
    <property type="component" value="Chromosome"/>
</dbReference>
<dbReference type="InParanoid" id="H9ZZL9"/>
<accession>H9ZZL9</accession>
<dbReference type="KEGG" id="ffo:FFONT_0185"/>
<evidence type="ECO:0000313" key="2">
    <source>
        <dbReference type="Proteomes" id="UP000007391"/>
    </source>
</evidence>
<gene>
    <name evidence="1" type="ordered locus">FFONT_0185</name>
</gene>
<dbReference type="AlphaFoldDB" id="H9ZZL9"/>
<name>H9ZZL9_FERFK</name>
<reference evidence="1 2" key="2">
    <citation type="journal article" date="2014" name="Extremophiles">
        <title>Analysis of the complete genome of Fervidococcus fontis confirms the distinct phylogenetic position of the order Fervidicoccales and suggests its environmental function.</title>
        <authorList>
            <person name="Lebedinsky A.V."/>
            <person name="Mardanov A.V."/>
            <person name="Kublanov I.V."/>
            <person name="Gumerov V.M."/>
            <person name="Beletsky A.V."/>
            <person name="Perevalova A.A."/>
            <person name="Bidzhieva S.Kh."/>
            <person name="Bonch-Osmolovskaya E.A."/>
            <person name="Skryabin K.G."/>
            <person name="Ravin N.V."/>
        </authorList>
    </citation>
    <scope>NUCLEOTIDE SEQUENCE [LARGE SCALE GENOMIC DNA]</scope>
    <source>
        <strain evidence="2">DSM 19380 / VKM B-2539 / Kam940</strain>
    </source>
</reference>
<evidence type="ECO:0000313" key="1">
    <source>
        <dbReference type="EMBL" id="AFH42176.1"/>
    </source>
</evidence>
<organism evidence="1 2">
    <name type="scientific">Fervidicoccus fontis (strain DSM 19380 / JCM 18336 / VKM B-2539 / Kam940)</name>
    <dbReference type="NCBI Taxonomy" id="1163730"/>
    <lineage>
        <taxon>Archaea</taxon>
        <taxon>Thermoproteota</taxon>
        <taxon>Thermoprotei</taxon>
        <taxon>Fervidicoccales</taxon>
        <taxon>Fervidicoccaceae</taxon>
        <taxon>Fervidicoccus</taxon>
    </lineage>
</organism>
<protein>
    <submittedName>
        <fullName evidence="1">Uncharacterized protein</fullName>
    </submittedName>
</protein>
<dbReference type="STRING" id="1163730.FFONT_0185"/>
<reference evidence="2" key="1">
    <citation type="submission" date="2012-03" db="EMBL/GenBank/DDBJ databases">
        <title>Fervidicoccus fontis complete genome analysis confirms its distinct phylogenetic position and predicts its environmental function.</title>
        <authorList>
            <person name="Lebedinsky A.V."/>
            <person name="Mardanov A.V."/>
            <person name="Gumerov V.M."/>
            <person name="Beletsky A.V."/>
            <person name="Kublanov I.V."/>
            <person name="Perevalova A.A."/>
            <person name="Bonch-Osmolovskaya E.A."/>
            <person name="Ravin N.V."/>
            <person name="Skryabin K.G."/>
        </authorList>
    </citation>
    <scope>NUCLEOTIDE SEQUENCE [LARGE SCALE GENOMIC DNA]</scope>
    <source>
        <strain evidence="2">DSM 19380 / VKM B-2539 / Kam940</strain>
    </source>
</reference>
<proteinExistence type="predicted"/>
<sequence length="51" mass="6171">MIKTFIPFFLSTRVLRRAISKRKLKKARRVGVQFLLNFSEKHREPDKKELI</sequence>
<keyword evidence="2" id="KW-1185">Reference proteome</keyword>